<dbReference type="NCBIfam" id="TIGR01965">
    <property type="entry name" value="VCBS_repeat"/>
    <property type="match status" value="1"/>
</dbReference>
<dbReference type="InterPro" id="IPR010221">
    <property type="entry name" value="VCBS_dom"/>
</dbReference>
<dbReference type="GO" id="GO:0005509">
    <property type="term" value="F:calcium ion binding"/>
    <property type="evidence" value="ECO:0007669"/>
    <property type="project" value="InterPro"/>
</dbReference>
<protein>
    <submittedName>
        <fullName evidence="6">VCBS repeat-containing protein</fullName>
    </submittedName>
</protein>
<dbReference type="InterPro" id="IPR011049">
    <property type="entry name" value="Serralysin-like_metalloprot_C"/>
</dbReference>
<keyword evidence="2" id="KW-0800">Toxin</keyword>
<name>A0A7W6JB65_9CAUL</name>
<keyword evidence="3" id="KW-0677">Repeat</keyword>
<dbReference type="Gene3D" id="2.150.10.10">
    <property type="entry name" value="Serralysin-like metalloprotease, C-terminal"/>
    <property type="match status" value="4"/>
</dbReference>
<reference evidence="6 7" key="1">
    <citation type="submission" date="2020-08" db="EMBL/GenBank/DDBJ databases">
        <title>Genomic Encyclopedia of Type Strains, Phase IV (KMG-IV): sequencing the most valuable type-strain genomes for metagenomic binning, comparative biology and taxonomic classification.</title>
        <authorList>
            <person name="Goeker M."/>
        </authorList>
    </citation>
    <scope>NUCLEOTIDE SEQUENCE [LARGE SCALE GENOMIC DNA]</scope>
    <source>
        <strain evidence="6 7">DSM 23960</strain>
    </source>
</reference>
<evidence type="ECO:0000313" key="7">
    <source>
        <dbReference type="Proteomes" id="UP000529946"/>
    </source>
</evidence>
<evidence type="ECO:0000256" key="1">
    <source>
        <dbReference type="ARBA" id="ARBA00004370"/>
    </source>
</evidence>
<dbReference type="InterPro" id="IPR001343">
    <property type="entry name" value="Hemolysn_Ca-bd"/>
</dbReference>
<dbReference type="RefSeq" id="WP_183203016.1">
    <property type="nucleotide sequence ID" value="NZ_BAAAER010000004.1"/>
</dbReference>
<keyword evidence="7" id="KW-1185">Reference proteome</keyword>
<dbReference type="Proteomes" id="UP000529946">
    <property type="component" value="Unassembled WGS sequence"/>
</dbReference>
<dbReference type="SUPFAM" id="SSF51120">
    <property type="entry name" value="beta-Roll"/>
    <property type="match status" value="4"/>
</dbReference>
<dbReference type="SUPFAM" id="SSF63825">
    <property type="entry name" value="YWTD domain"/>
    <property type="match status" value="1"/>
</dbReference>
<keyword evidence="4" id="KW-0843">Virulence</keyword>
<dbReference type="Pfam" id="PF17963">
    <property type="entry name" value="Big_9"/>
    <property type="match status" value="1"/>
</dbReference>
<dbReference type="GO" id="GO:0090729">
    <property type="term" value="F:toxin activity"/>
    <property type="evidence" value="ECO:0007669"/>
    <property type="project" value="UniProtKB-KW"/>
</dbReference>
<sequence length="1691" mass="168968">MPVTGQLWFTTEAGDADTRIVRVNSDGSGQTINIDNSPAVDPLISSFVADVGLDTAAGFYFALANGGVSGLNAFLVRGAIGSSAAPTTVIDFADNIIVNGIQVDAINQRIYVGYQDDSGAAPANTGIRVYSYTAAGALTDLGFLVTAATDTRGNESGVALLDPRDFALDTSLGRLFYTELLTGGVASVGLFRLDLANPTVTTQLVSQTQFPDNGANGYIHDVEVDPTTDLVYFSTQSNAPFGGAGYNAAHNAIWYIDEHATDGTAVKVTLVGAVGTAFYPGDMTFDQNSRQLYVESEEGGAGSADDVIYVFQLNAAGTSATLINTISPSPAFTGSAANIQGMFFAHLATLGAPTGTSTAVAEQGAGVILLTGAPDITDVDGARLTGATVQITDGRPPSSPTDDHLGYGAAQQISGLIAGTNITLAWNASTGTLSLTGYDTIANYEAALAEIRFWSTGDNPTNYGANTGRTLTWTVNDGTPGVPAGSSNSSTTTINIAAVNDAPVNGVVSTASGNEGSNIAVSGLQVSDADSNASVSNLSVTLSVDQGVLTLRTDVAGGLTAGDLSGNGTATVTVTGTQTEINATLAAVNGLVYFGASFSGTATLTVVTSDGGNTGSGGVQSDTDAYSITVIAVNQPHTGGVSITGTATEDQVLTASTSTLADGDGLGTLHYQWQRDTGGGYVNVGSDSVTYTLGDADVGGLLRVVVSYTDLGGTAESATSASTSAIANVNDPHTGGASITGTATENQVLTAVSTIADADGVGTLHYLWQRNTGSGFVNVGLDQATYTLGDADVGGVLRTVIYYTDAGGTVESATSAATAAIAGVNDPHTGGASITGTATEDQVLTAVSTLADVDGLGTLHYQWQRDTGSGFVNVGADQATYTLGDADVGGLIRVVMGYTDGQGFAESATSASTAAIASINDPHTGGVSITGAAEENSVLTANTSTLADADGLGTLHYQWQRDLGSGFVNVGLDQATYTLGAVDIGGVVRVVVSYVDLHGTAESQASAATATVVIDNLPAVAVDDTASTGESAVLNGTVVGNDSDPDGPALTVSAVNGSAANVGTQITLASGALLTLNANGTYSYDPNGVFTHLPAGASDTDTFTYALLDGNTATVTLTITGVDSEGDVLVGGPGNNTLNGGAGVDTADYGGAPGGVHIRLHTGVGDDGQGGTDTLVSIEDLIGSAFNDILIGAAGDNVLSGGAGSDTLIGMEGNDTLVGGAGAPNQLQGGLGDDDYFVEANDTVVELPNQGHDRIFTTRNAMTLVANVEELHFTGAGNFTGVGNILDNTIVGGAGDDLLSGRGGNDTLNGGAGTDTVTYAAAAAGVSASLLTGAVGNDGDGGSDTLTGFENLVGSAFGDNLVGDNGVNVISGGTGNDIIRGNGGNDLLQGGPGSDYVSYSGATSGVVVRLDLNTAQDGTGGTDTIVAFENVIGSAQADMIVGDAAGNVLQGEDGADVLIGRGGGDLLIGGAGAANTLYGGAGDDLYVVTANDTIIELAGEGTDTVQTSRAYLVLAANIENLNFTGTGDFHGAGNASANVITGGAGRDSLVGGGGNDTLNGGDGHDTAWFTGQASDYLIEDLGGGQFRVTDSVGGRDGVDILNGIEQVRFLDVTSVLGGGAAPALTTKQVDGAQVLPAVDHPEVLPAVFDADDLATDGFDGLALAPALREAHGPDGSLHLIDSWHTHHDWMF</sequence>
<evidence type="ECO:0000256" key="4">
    <source>
        <dbReference type="ARBA" id="ARBA00023026"/>
    </source>
</evidence>
<comment type="subcellular location">
    <subcellularLocation>
        <location evidence="1">Membrane</location>
    </subcellularLocation>
</comment>
<dbReference type="EMBL" id="JACIDM010000001">
    <property type="protein sequence ID" value="MBB4081894.1"/>
    <property type="molecule type" value="Genomic_DNA"/>
</dbReference>
<organism evidence="6 7">
    <name type="scientific">Brevundimonas lenta</name>
    <dbReference type="NCBI Taxonomy" id="424796"/>
    <lineage>
        <taxon>Bacteria</taxon>
        <taxon>Pseudomonadati</taxon>
        <taxon>Pseudomonadota</taxon>
        <taxon>Alphaproteobacteria</taxon>
        <taxon>Caulobacterales</taxon>
        <taxon>Caulobacteraceae</taxon>
        <taxon>Brevundimonas</taxon>
    </lineage>
</organism>
<evidence type="ECO:0000313" key="6">
    <source>
        <dbReference type="EMBL" id="MBB4081894.1"/>
    </source>
</evidence>
<dbReference type="InterPro" id="IPR018511">
    <property type="entry name" value="Hemolysin-typ_Ca-bd_CS"/>
</dbReference>
<dbReference type="InterPro" id="IPR003995">
    <property type="entry name" value="RTX_toxin_determinant-A"/>
</dbReference>
<dbReference type="PROSITE" id="PS00330">
    <property type="entry name" value="HEMOLYSIN_CALCIUM"/>
    <property type="match status" value="3"/>
</dbReference>
<evidence type="ECO:0000256" key="3">
    <source>
        <dbReference type="ARBA" id="ARBA00022737"/>
    </source>
</evidence>
<dbReference type="PRINTS" id="PR00313">
    <property type="entry name" value="CABNDNGRPT"/>
</dbReference>
<dbReference type="PRINTS" id="PR01488">
    <property type="entry name" value="RTXTOXINA"/>
</dbReference>
<dbReference type="Pfam" id="PF00353">
    <property type="entry name" value="HemolysinCabind"/>
    <property type="match status" value="7"/>
</dbReference>
<keyword evidence="5" id="KW-0472">Membrane</keyword>
<dbReference type="Gene3D" id="2.60.40.2700">
    <property type="match status" value="4"/>
</dbReference>
<comment type="caution">
    <text evidence="6">The sequence shown here is derived from an EMBL/GenBank/DDBJ whole genome shotgun (WGS) entry which is preliminary data.</text>
</comment>
<gene>
    <name evidence="6" type="ORF">GGR12_000733</name>
</gene>
<proteinExistence type="predicted"/>
<evidence type="ECO:0000256" key="2">
    <source>
        <dbReference type="ARBA" id="ARBA00022656"/>
    </source>
</evidence>
<dbReference type="GO" id="GO:0016020">
    <property type="term" value="C:membrane"/>
    <property type="evidence" value="ECO:0007669"/>
    <property type="project" value="UniProtKB-SubCell"/>
</dbReference>
<evidence type="ECO:0000256" key="5">
    <source>
        <dbReference type="ARBA" id="ARBA00023136"/>
    </source>
</evidence>
<accession>A0A7W6JB65</accession>
<dbReference type="GO" id="GO:0005576">
    <property type="term" value="C:extracellular region"/>
    <property type="evidence" value="ECO:0007669"/>
    <property type="project" value="InterPro"/>
</dbReference>